<dbReference type="EMBL" id="JAVRHP010000189">
    <property type="protein sequence ID" value="MDT0651800.1"/>
    <property type="molecule type" value="Genomic_DNA"/>
</dbReference>
<reference evidence="3 4" key="1">
    <citation type="submission" date="2023-09" db="EMBL/GenBank/DDBJ databases">
        <authorList>
            <person name="Rey-Velasco X."/>
        </authorList>
    </citation>
    <scope>NUCLEOTIDE SEQUENCE [LARGE SCALE GENOMIC DNA]</scope>
    <source>
        <strain evidence="3 4">F297</strain>
    </source>
</reference>
<evidence type="ECO:0000313" key="4">
    <source>
        <dbReference type="Proteomes" id="UP001248819"/>
    </source>
</evidence>
<dbReference type="PANTHER" id="PTHR32114:SF2">
    <property type="entry name" value="ABC TRANSPORTER ABCH.3"/>
    <property type="match status" value="1"/>
</dbReference>
<organism evidence="3 4">
    <name type="scientific">Autumnicola edwardsiae</name>
    <dbReference type="NCBI Taxonomy" id="3075594"/>
    <lineage>
        <taxon>Bacteria</taxon>
        <taxon>Pseudomonadati</taxon>
        <taxon>Bacteroidota</taxon>
        <taxon>Flavobacteriia</taxon>
        <taxon>Flavobacteriales</taxon>
        <taxon>Flavobacteriaceae</taxon>
        <taxon>Autumnicola</taxon>
    </lineage>
</organism>
<dbReference type="Pfam" id="PF13476">
    <property type="entry name" value="AAA_23"/>
    <property type="match status" value="1"/>
</dbReference>
<evidence type="ECO:0000256" key="1">
    <source>
        <dbReference type="SAM" id="MobiDB-lite"/>
    </source>
</evidence>
<keyword evidence="4" id="KW-1185">Reference proteome</keyword>
<dbReference type="InterPro" id="IPR038729">
    <property type="entry name" value="Rad50/SbcC_AAA"/>
</dbReference>
<dbReference type="InterPro" id="IPR027417">
    <property type="entry name" value="P-loop_NTPase"/>
</dbReference>
<gene>
    <name evidence="3" type="ORF">RM529_16775</name>
</gene>
<name>A0ABU3CZJ9_9FLAO</name>
<feature type="compositionally biased region" description="Basic and acidic residues" evidence="1">
    <location>
        <begin position="317"/>
        <end position="335"/>
    </location>
</feature>
<protein>
    <submittedName>
        <fullName evidence="3">AAA family ATPase</fullName>
    </submittedName>
</protein>
<evidence type="ECO:0000259" key="2">
    <source>
        <dbReference type="Pfam" id="PF13476"/>
    </source>
</evidence>
<accession>A0ABU3CZJ9</accession>
<proteinExistence type="predicted"/>
<dbReference type="SUPFAM" id="SSF52540">
    <property type="entry name" value="P-loop containing nucleoside triphosphate hydrolases"/>
    <property type="match status" value="1"/>
</dbReference>
<comment type="caution">
    <text evidence="3">The sequence shown here is derived from an EMBL/GenBank/DDBJ whole genome shotgun (WGS) entry which is preliminary data.</text>
</comment>
<feature type="region of interest" description="Disordered" evidence="1">
    <location>
        <begin position="317"/>
        <end position="341"/>
    </location>
</feature>
<dbReference type="RefSeq" id="WP_311485896.1">
    <property type="nucleotide sequence ID" value="NZ_JAVRHP010000189.1"/>
</dbReference>
<feature type="domain" description="Rad50/SbcC-type AAA" evidence="2">
    <location>
        <begin position="5"/>
        <end position="215"/>
    </location>
</feature>
<dbReference type="PANTHER" id="PTHR32114">
    <property type="entry name" value="ABC TRANSPORTER ABCH.3"/>
    <property type="match status" value="1"/>
</dbReference>
<feature type="non-terminal residue" evidence="3">
    <location>
        <position position="341"/>
    </location>
</feature>
<evidence type="ECO:0000313" key="3">
    <source>
        <dbReference type="EMBL" id="MDT0651800.1"/>
    </source>
</evidence>
<dbReference type="Gene3D" id="3.40.50.300">
    <property type="entry name" value="P-loop containing nucleotide triphosphate hydrolases"/>
    <property type="match status" value="1"/>
</dbReference>
<dbReference type="Proteomes" id="UP001248819">
    <property type="component" value="Unassembled WGS sequence"/>
</dbReference>
<sequence length="341" mass="39418">MKILKIEFQNINSLKGSHKIDFTEAPFISSSLFAITGPTGSGKSTILDVISLALFNHVPRLGKITKNEILSKGAILTRNQKEALAAVTYQCKNGNFRSQWSISTNRNDNLRDYEMEILEEASGKILDVKKSDIPGKNEELIGLNYNQFIKSVLLAQGEFAQFLKAKKEERGELLEKITGTGIYRKLGIKAFEKNRAVNQDIQEQQNEIKLIQQKLLEEEMLKNRKEQFQKKTSACENFQKEIEALNKALELKENIEKQKKEISRLEIQKSEALEKLKTFEKEHGFPLKQHEKVQDFSDDLREWNQLKKELLKTKDELKNNEERQKENMEKADALKRQISTF</sequence>